<keyword evidence="1" id="KW-1278">Translocase</keyword>
<dbReference type="Proteomes" id="UP000606624">
    <property type="component" value="Unassembled WGS sequence"/>
</dbReference>
<dbReference type="GO" id="GO:0055070">
    <property type="term" value="P:copper ion homeostasis"/>
    <property type="evidence" value="ECO:0007669"/>
    <property type="project" value="TreeGrafter"/>
</dbReference>
<accession>A0A811TCG8</accession>
<gene>
    <name evidence="4" type="primary">patS</name>
    <name evidence="3" type="ORF">EMLJLAPB_00068</name>
    <name evidence="4" type="ORF">FFODKBPE_00282</name>
    <name evidence="2" type="ORF">KFBDDELM_00158</name>
</gene>
<dbReference type="Gene3D" id="3.40.50.1000">
    <property type="entry name" value="HAD superfamily/HAD-like"/>
    <property type="match status" value="1"/>
</dbReference>
<name>A0A811TCG8_9EURY</name>
<dbReference type="InterPro" id="IPR023214">
    <property type="entry name" value="HAD_sf"/>
</dbReference>
<dbReference type="GO" id="GO:0016020">
    <property type="term" value="C:membrane"/>
    <property type="evidence" value="ECO:0007669"/>
    <property type="project" value="TreeGrafter"/>
</dbReference>
<protein>
    <submittedName>
        <fullName evidence="4">Soluble P-type ATPase-like phosphatase</fullName>
        <ecNumber evidence="4">3.6.3.-</ecNumber>
    </submittedName>
</protein>
<evidence type="ECO:0000313" key="3">
    <source>
        <dbReference type="EMBL" id="CAD6490991.1"/>
    </source>
</evidence>
<reference evidence="4" key="1">
    <citation type="submission" date="2020-10" db="EMBL/GenBank/DDBJ databases">
        <authorList>
            <person name="Hahn C.J."/>
            <person name="Laso-Perez R."/>
            <person name="Vulcano F."/>
            <person name="Vaziourakis K.-M."/>
            <person name="Stokke R."/>
            <person name="Steen I.H."/>
            <person name="Teske A."/>
            <person name="Boetius A."/>
            <person name="Liebeke M."/>
            <person name="Amann R."/>
            <person name="Knittel K."/>
        </authorList>
    </citation>
    <scope>NUCLEOTIDE SEQUENCE</scope>
    <source>
        <strain evidence="3">Gfbio:e3339647-f889-4370-9287-4fb5cb688e4c:AG392D22_GoMArc1</strain>
        <strain evidence="2">Gfbio:e3339647-f889-4370-9287-4fb5cb688e4c:AG392E03_GoMArc1</strain>
        <strain evidence="4">Gfbio:e3339647-f889-4370-9287-4fb5cb688e4c:AG394J04_GoMArc1</strain>
    </source>
</reference>
<dbReference type="SUPFAM" id="SSF56784">
    <property type="entry name" value="HAD-like"/>
    <property type="match status" value="1"/>
</dbReference>
<dbReference type="EMBL" id="CAJHIP010000007">
    <property type="protein sequence ID" value="CAD6492217.1"/>
    <property type="molecule type" value="Genomic_DNA"/>
</dbReference>
<evidence type="ECO:0000313" key="2">
    <source>
        <dbReference type="EMBL" id="CAD6490279.1"/>
    </source>
</evidence>
<dbReference type="AlphaFoldDB" id="A0A811TCG8"/>
<evidence type="ECO:0000313" key="5">
    <source>
        <dbReference type="Proteomes" id="UP000603056"/>
    </source>
</evidence>
<dbReference type="PANTHER" id="PTHR43520:SF8">
    <property type="entry name" value="P-TYPE CU(+) TRANSPORTER"/>
    <property type="match status" value="1"/>
</dbReference>
<evidence type="ECO:0000313" key="4">
    <source>
        <dbReference type="EMBL" id="CAD6492217.1"/>
    </source>
</evidence>
<comment type="caution">
    <text evidence="4">The sequence shown here is derived from an EMBL/GenBank/DDBJ whole genome shotgun (WGS) entry which is preliminary data.</text>
</comment>
<dbReference type="EMBL" id="CAJHIS010000001">
    <property type="protein sequence ID" value="CAD6490991.1"/>
    <property type="molecule type" value="Genomic_DNA"/>
</dbReference>
<dbReference type="GO" id="GO:0005507">
    <property type="term" value="F:copper ion binding"/>
    <property type="evidence" value="ECO:0007669"/>
    <property type="project" value="TreeGrafter"/>
</dbReference>
<dbReference type="GO" id="GO:0016787">
    <property type="term" value="F:hydrolase activity"/>
    <property type="evidence" value="ECO:0007669"/>
    <property type="project" value="UniProtKB-KW"/>
</dbReference>
<evidence type="ECO:0000256" key="1">
    <source>
        <dbReference type="ARBA" id="ARBA00022967"/>
    </source>
</evidence>
<dbReference type="EMBL" id="CAJHIN010000007">
    <property type="protein sequence ID" value="CAD6490279.1"/>
    <property type="molecule type" value="Genomic_DNA"/>
</dbReference>
<dbReference type="EC" id="3.6.3.-" evidence="4"/>
<dbReference type="Proteomes" id="UP000634805">
    <property type="component" value="Unassembled WGS sequence"/>
</dbReference>
<dbReference type="Proteomes" id="UP000603056">
    <property type="component" value="Unassembled WGS sequence"/>
</dbReference>
<organism evidence="4 5">
    <name type="scientific">Candidatus Argoarchaeum ethanivorans</name>
    <dbReference type="NCBI Taxonomy" id="2608793"/>
    <lineage>
        <taxon>Archaea</taxon>
        <taxon>Methanobacteriati</taxon>
        <taxon>Methanobacteriota</taxon>
        <taxon>Stenosarchaea group</taxon>
        <taxon>Methanomicrobia</taxon>
        <taxon>Methanosarcinales</taxon>
        <taxon>Methanosarcinales incertae sedis</taxon>
        <taxon>GOM Arc I cluster</taxon>
        <taxon>Candidatus Argoarchaeum</taxon>
    </lineage>
</organism>
<dbReference type="InterPro" id="IPR036412">
    <property type="entry name" value="HAD-like_sf"/>
</dbReference>
<sequence length="288" mass="32318">MMLLVETHILSEWVTMFCMSKHAAVVFDSAGTLLSMYRIAKDINKNLMLCDVSTVAMASKKKECVIAVIHMEDVEDIQQLPSSIPIRDFLDTYNIDIGITCTSQPITKEAVIKAVKKDSRATVRDLQEVLDEVLSGYNNRYYVGIGIMVDMEAQNIPYALSSRGSLFPHVKKIIAALHQLGVDVYIASGDRQLDIEHLADCIGITQEKSFGLSTPLRKREIVNRLKKKYNPVIMVGDAINDLLAFEASDMAILTLQQYNMRPARLLESVDKTINRLDELVPIVKELID</sequence>
<dbReference type="GO" id="GO:0043682">
    <property type="term" value="F:P-type divalent copper transporter activity"/>
    <property type="evidence" value="ECO:0007669"/>
    <property type="project" value="TreeGrafter"/>
</dbReference>
<proteinExistence type="predicted"/>
<dbReference type="PANTHER" id="PTHR43520">
    <property type="entry name" value="ATP7, ISOFORM B"/>
    <property type="match status" value="1"/>
</dbReference>
<keyword evidence="4" id="KW-0378">Hydrolase</keyword>
<dbReference type="Pfam" id="PF00702">
    <property type="entry name" value="Hydrolase"/>
    <property type="match status" value="1"/>
</dbReference>